<dbReference type="AlphaFoldDB" id="A0A9D0ZXM1"/>
<dbReference type="EMBL" id="DVFT01000208">
    <property type="protein sequence ID" value="HIQ97704.1"/>
    <property type="molecule type" value="Genomic_DNA"/>
</dbReference>
<reference evidence="2" key="2">
    <citation type="journal article" date="2021" name="PeerJ">
        <title>Extensive microbial diversity within the chicken gut microbiome revealed by metagenomics and culture.</title>
        <authorList>
            <person name="Gilroy R."/>
            <person name="Ravi A."/>
            <person name="Getino M."/>
            <person name="Pursley I."/>
            <person name="Horton D.L."/>
            <person name="Alikhan N.F."/>
            <person name="Baker D."/>
            <person name="Gharbi K."/>
            <person name="Hall N."/>
            <person name="Watson M."/>
            <person name="Adriaenssens E.M."/>
            <person name="Foster-Nyarko E."/>
            <person name="Jarju S."/>
            <person name="Secka A."/>
            <person name="Antonio M."/>
            <person name="Oren A."/>
            <person name="Chaudhuri R.R."/>
            <person name="La Ragione R."/>
            <person name="Hildebrand F."/>
            <person name="Pallen M.J."/>
        </authorList>
    </citation>
    <scope>NUCLEOTIDE SEQUENCE</scope>
    <source>
        <strain evidence="2">ChiSjej3B21-11622</strain>
    </source>
</reference>
<reference evidence="2" key="1">
    <citation type="submission" date="2020-10" db="EMBL/GenBank/DDBJ databases">
        <authorList>
            <person name="Gilroy R."/>
        </authorList>
    </citation>
    <scope>NUCLEOTIDE SEQUENCE</scope>
    <source>
        <strain evidence="2">ChiSjej3B21-11622</strain>
    </source>
</reference>
<feature type="transmembrane region" description="Helical" evidence="1">
    <location>
        <begin position="41"/>
        <end position="62"/>
    </location>
</feature>
<keyword evidence="1" id="KW-0472">Membrane</keyword>
<name>A0A9D0ZXM1_9FIRM</name>
<evidence type="ECO:0000313" key="3">
    <source>
        <dbReference type="Proteomes" id="UP000886886"/>
    </source>
</evidence>
<gene>
    <name evidence="2" type="ORF">IAB26_14235</name>
</gene>
<sequence length="90" mass="9962">MTQNERTRKGILWMLCSLGSYGFALLQPSIGAKLHISDDYIAFAIMVWILAGAVSACLYGSLPEPDVSDEVLDELQEMINARKDNWKLGA</sequence>
<keyword evidence="1" id="KW-0812">Transmembrane</keyword>
<dbReference type="Proteomes" id="UP000886886">
    <property type="component" value="Unassembled WGS sequence"/>
</dbReference>
<comment type="caution">
    <text evidence="2">The sequence shown here is derived from an EMBL/GenBank/DDBJ whole genome shotgun (WGS) entry which is preliminary data.</text>
</comment>
<protein>
    <submittedName>
        <fullName evidence="2">Uncharacterized protein</fullName>
    </submittedName>
</protein>
<accession>A0A9D0ZXM1</accession>
<organism evidence="2 3">
    <name type="scientific">Candidatus Limivivens merdigallinarum</name>
    <dbReference type="NCBI Taxonomy" id="2840859"/>
    <lineage>
        <taxon>Bacteria</taxon>
        <taxon>Bacillati</taxon>
        <taxon>Bacillota</taxon>
        <taxon>Clostridia</taxon>
        <taxon>Lachnospirales</taxon>
        <taxon>Lachnospiraceae</taxon>
        <taxon>Lachnospiraceae incertae sedis</taxon>
        <taxon>Candidatus Limivivens</taxon>
    </lineage>
</organism>
<evidence type="ECO:0000313" key="2">
    <source>
        <dbReference type="EMBL" id="HIQ97704.1"/>
    </source>
</evidence>
<evidence type="ECO:0000256" key="1">
    <source>
        <dbReference type="SAM" id="Phobius"/>
    </source>
</evidence>
<proteinExistence type="predicted"/>
<keyword evidence="1" id="KW-1133">Transmembrane helix</keyword>